<evidence type="ECO:0000313" key="2">
    <source>
        <dbReference type="EMBL" id="MBU3065031.1"/>
    </source>
</evidence>
<accession>A0ABS6B412</accession>
<protein>
    <submittedName>
        <fullName evidence="2">Uncharacterized protein</fullName>
    </submittedName>
</protein>
<name>A0ABS6B412_9NOCA</name>
<keyword evidence="3" id="KW-1185">Reference proteome</keyword>
<gene>
    <name evidence="2" type="ORF">KO481_26310</name>
</gene>
<feature type="chain" id="PRO_5046818215" evidence="1">
    <location>
        <begin position="22"/>
        <end position="49"/>
    </location>
</feature>
<dbReference type="RefSeq" id="WP_215920769.1">
    <property type="nucleotide sequence ID" value="NZ_JAHKNI010000009.1"/>
</dbReference>
<feature type="signal peptide" evidence="1">
    <location>
        <begin position="1"/>
        <end position="21"/>
    </location>
</feature>
<reference evidence="2 3" key="1">
    <citation type="submission" date="2021-06" db="EMBL/GenBank/DDBJ databases">
        <title>Actinomycetes sequencing.</title>
        <authorList>
            <person name="Shan Q."/>
        </authorList>
    </citation>
    <scope>NUCLEOTIDE SEQUENCE [LARGE SCALE GENOMIC DNA]</scope>
    <source>
        <strain evidence="2 3">NEAU-G5</strain>
    </source>
</reference>
<sequence length="49" mass="5121">MRRSFTPAALGVTMLAQWACAGPAPVEPAGVSTPHGMVRTTAYGDQFTL</sequence>
<dbReference type="EMBL" id="JAHKNI010000009">
    <property type="protein sequence ID" value="MBU3065031.1"/>
    <property type="molecule type" value="Genomic_DNA"/>
</dbReference>
<dbReference type="Proteomes" id="UP000733379">
    <property type="component" value="Unassembled WGS sequence"/>
</dbReference>
<comment type="caution">
    <text evidence="2">The sequence shown here is derived from an EMBL/GenBank/DDBJ whole genome shotgun (WGS) entry which is preliminary data.</text>
</comment>
<keyword evidence="1" id="KW-0732">Signal</keyword>
<evidence type="ECO:0000313" key="3">
    <source>
        <dbReference type="Proteomes" id="UP000733379"/>
    </source>
</evidence>
<organism evidence="2 3">
    <name type="scientific">Nocardia albiluteola</name>
    <dbReference type="NCBI Taxonomy" id="2842303"/>
    <lineage>
        <taxon>Bacteria</taxon>
        <taxon>Bacillati</taxon>
        <taxon>Actinomycetota</taxon>
        <taxon>Actinomycetes</taxon>
        <taxon>Mycobacteriales</taxon>
        <taxon>Nocardiaceae</taxon>
        <taxon>Nocardia</taxon>
    </lineage>
</organism>
<proteinExistence type="predicted"/>
<evidence type="ECO:0000256" key="1">
    <source>
        <dbReference type="SAM" id="SignalP"/>
    </source>
</evidence>